<dbReference type="EMBL" id="KQ241794">
    <property type="protein sequence ID" value="KNC84014.1"/>
    <property type="molecule type" value="Genomic_DNA"/>
</dbReference>
<dbReference type="GO" id="GO:0008641">
    <property type="term" value="F:ubiquitin-like modifier activating enzyme activity"/>
    <property type="evidence" value="ECO:0007669"/>
    <property type="project" value="InterPro"/>
</dbReference>
<protein>
    <submittedName>
        <fullName evidence="1">Uncharacterized protein</fullName>
    </submittedName>
</protein>
<organism evidence="1 2">
    <name type="scientific">Sphaeroforma arctica JP610</name>
    <dbReference type="NCBI Taxonomy" id="667725"/>
    <lineage>
        <taxon>Eukaryota</taxon>
        <taxon>Ichthyosporea</taxon>
        <taxon>Ichthyophonida</taxon>
        <taxon>Sphaeroforma</taxon>
    </lineage>
</organism>
<gene>
    <name evidence="1" type="ORF">SARC_03748</name>
</gene>
<dbReference type="OrthoDB" id="1708823at2759"/>
<dbReference type="Proteomes" id="UP000054560">
    <property type="component" value="Unassembled WGS sequence"/>
</dbReference>
<evidence type="ECO:0000313" key="1">
    <source>
        <dbReference type="EMBL" id="KNC84014.1"/>
    </source>
</evidence>
<name>A0A0L0G516_9EUKA</name>
<keyword evidence="2" id="KW-1185">Reference proteome</keyword>
<dbReference type="eggNOG" id="KOG2016">
    <property type="taxonomic scope" value="Eukaryota"/>
</dbReference>
<dbReference type="STRING" id="667725.A0A0L0G516"/>
<feature type="non-terminal residue" evidence="1">
    <location>
        <position position="204"/>
    </location>
</feature>
<dbReference type="InterPro" id="IPR035985">
    <property type="entry name" value="Ubiquitin-activating_enz"/>
</dbReference>
<evidence type="ECO:0000313" key="2">
    <source>
        <dbReference type="Proteomes" id="UP000054560"/>
    </source>
</evidence>
<dbReference type="AlphaFoldDB" id="A0A0L0G516"/>
<dbReference type="SUPFAM" id="SSF69572">
    <property type="entry name" value="Activating enzymes of the ubiquitin-like proteins"/>
    <property type="match status" value="1"/>
</dbReference>
<dbReference type="GeneID" id="25904252"/>
<reference evidence="1 2" key="1">
    <citation type="submission" date="2011-02" db="EMBL/GenBank/DDBJ databases">
        <title>The Genome Sequence of Sphaeroforma arctica JP610.</title>
        <authorList>
            <consortium name="The Broad Institute Genome Sequencing Platform"/>
            <person name="Russ C."/>
            <person name="Cuomo C."/>
            <person name="Young S.K."/>
            <person name="Zeng Q."/>
            <person name="Gargeya S."/>
            <person name="Alvarado L."/>
            <person name="Berlin A."/>
            <person name="Chapman S.B."/>
            <person name="Chen Z."/>
            <person name="Freedman E."/>
            <person name="Gellesch M."/>
            <person name="Goldberg J."/>
            <person name="Griggs A."/>
            <person name="Gujja S."/>
            <person name="Heilman E."/>
            <person name="Heiman D."/>
            <person name="Howarth C."/>
            <person name="Mehta T."/>
            <person name="Neiman D."/>
            <person name="Pearson M."/>
            <person name="Roberts A."/>
            <person name="Saif S."/>
            <person name="Shea T."/>
            <person name="Shenoy N."/>
            <person name="Sisk P."/>
            <person name="Stolte C."/>
            <person name="Sykes S."/>
            <person name="White J."/>
            <person name="Yandava C."/>
            <person name="Burger G."/>
            <person name="Gray M.W."/>
            <person name="Holland P.W.H."/>
            <person name="King N."/>
            <person name="Lang F.B.F."/>
            <person name="Roger A.J."/>
            <person name="Ruiz-Trillo I."/>
            <person name="Haas B."/>
            <person name="Nusbaum C."/>
            <person name="Birren B."/>
        </authorList>
    </citation>
    <scope>NUCLEOTIDE SEQUENCE [LARGE SCALE GENOMIC DNA]</scope>
    <source>
        <strain evidence="1 2">JP610</strain>
    </source>
</reference>
<dbReference type="RefSeq" id="XP_014157916.1">
    <property type="nucleotide sequence ID" value="XM_014302441.1"/>
</dbReference>
<proteinExistence type="predicted"/>
<accession>A0A0L0G516</accession>
<sequence>MYNLYLISLAFATPQHGSLPQTHPEKKQLKALIASGQRTSSDPSFDEENFEEAVRNAWKAYAPTKIPDQIVELMDRAEVDNVNRQSNPFWIKLRALKQFVANEGAGRLPLQGSIPDMEADSATYTQLQRIYSARADKDTALVLEHVDTLRRTFDLPHTSLTSVDVKRFCRNARELRVVRCRRIAEELNPMTPPDLNGVLMGVVR</sequence>